<evidence type="ECO:0008006" key="3">
    <source>
        <dbReference type="Google" id="ProtNLM"/>
    </source>
</evidence>
<evidence type="ECO:0000313" key="2">
    <source>
        <dbReference type="Proteomes" id="UP000008632"/>
    </source>
</evidence>
<accession>E6WS67</accession>
<dbReference type="OrthoDB" id="6689153at2"/>
<gene>
    <name evidence="1" type="ordered locus">Psesu_1166</name>
</gene>
<dbReference type="KEGG" id="psu:Psesu_1166"/>
<reference evidence="1 2" key="1">
    <citation type="submission" date="2011-01" db="EMBL/GenBank/DDBJ databases">
        <title>Complete sequence of Pseudoxanthomonas suwonensis 11-1.</title>
        <authorList>
            <consortium name="US DOE Joint Genome Institute"/>
            <person name="Lucas S."/>
            <person name="Copeland A."/>
            <person name="Lapidus A."/>
            <person name="Cheng J.-F."/>
            <person name="Goodwin L."/>
            <person name="Pitluck S."/>
            <person name="Teshima H."/>
            <person name="Detter J.C."/>
            <person name="Han C."/>
            <person name="Tapia R."/>
            <person name="Land M."/>
            <person name="Hauser L."/>
            <person name="Kyrpides N."/>
            <person name="Ivanova N."/>
            <person name="Ovchinnikova G."/>
            <person name="Siebers A.K."/>
            <person name="Allgaier M."/>
            <person name="Thelen M.P."/>
            <person name="Hugenholtz P."/>
            <person name="Gladden J."/>
            <person name="Woyke T."/>
        </authorList>
    </citation>
    <scope>NUCLEOTIDE SEQUENCE [LARGE SCALE GENOMIC DNA]</scope>
    <source>
        <strain evidence="2">11-1</strain>
    </source>
</reference>
<sequence length="405" mass="43179">MANQYLTTSLITREILSALRQKFTFLNRINMEYSDEFAVTGAKIGSTVNIRVPTNAKVRKGRIMDASNMVDKTVPLTITDQDGIDLVYSSADLALDIDDFRARYLEQPLANLASSIESQVIQRSLPYAANFVANADGKLDLREALLANKLLTDNLAPSERFMLTNTSGTVQVIDQLKGLFNSQSQLKRQYEEGLMGRAAGFDWYETAIMPAQSLGTAAAGTAAGYLINGVPTDGSATIAIDGGTGTLKAGQHVTFANVYAVNPATKESTGALRTFVVTDDYAGGSGGLKVSPAMVLTGPEKNVTALPADNSAVTVLGATGQTGINLGFARDFVTFASVDMPLPENKEASRAAIGGPGGLSVRLIRDYDTANDQFLNRVDILWGSAVLRPEFGVVIPNDPTNFTSE</sequence>
<organism evidence="1 2">
    <name type="scientific">Pseudoxanthomonas suwonensis (strain 11-1)</name>
    <dbReference type="NCBI Taxonomy" id="743721"/>
    <lineage>
        <taxon>Bacteria</taxon>
        <taxon>Pseudomonadati</taxon>
        <taxon>Pseudomonadota</taxon>
        <taxon>Gammaproteobacteria</taxon>
        <taxon>Lysobacterales</taxon>
        <taxon>Lysobacteraceae</taxon>
        <taxon>Pseudoxanthomonas</taxon>
    </lineage>
</organism>
<dbReference type="HOGENOM" id="CLU_053841_1_0_6"/>
<dbReference type="Proteomes" id="UP000008632">
    <property type="component" value="Chromosome"/>
</dbReference>
<dbReference type="EMBL" id="CP002446">
    <property type="protein sequence ID" value="ADV27016.1"/>
    <property type="molecule type" value="Genomic_DNA"/>
</dbReference>
<dbReference type="eggNOG" id="ENOG502Z8C1">
    <property type="taxonomic scope" value="Bacteria"/>
</dbReference>
<dbReference type="Gene3D" id="2.40.30.240">
    <property type="match status" value="1"/>
</dbReference>
<dbReference type="InterPro" id="IPR024659">
    <property type="entry name" value="Phage_coat_Gp5"/>
</dbReference>
<keyword evidence="2" id="KW-1185">Reference proteome</keyword>
<dbReference type="RefSeq" id="WP_013534845.1">
    <property type="nucleotide sequence ID" value="NC_014924.1"/>
</dbReference>
<dbReference type="AlphaFoldDB" id="E6WS67"/>
<evidence type="ECO:0000313" key="1">
    <source>
        <dbReference type="EMBL" id="ADV27016.1"/>
    </source>
</evidence>
<proteinExistence type="predicted"/>
<dbReference type="Pfam" id="PF11651">
    <property type="entry name" value="P22_CoatProtein"/>
    <property type="match status" value="1"/>
</dbReference>
<dbReference type="STRING" id="743721.Psesu_1166"/>
<protein>
    <recommendedName>
        <fullName evidence="3">P22 coat-protein 5 family protein</fullName>
    </recommendedName>
</protein>
<name>E6WS67_PSEUU</name>